<dbReference type="SUPFAM" id="SSF53756">
    <property type="entry name" value="UDP-Glycosyltransferase/glycogen phosphorylase"/>
    <property type="match status" value="1"/>
</dbReference>
<feature type="domain" description="Glycosyltransferase subfamily 4-like N-terminal" evidence="5">
    <location>
        <begin position="43"/>
        <end position="157"/>
    </location>
</feature>
<evidence type="ECO:0000256" key="1">
    <source>
        <dbReference type="ARBA" id="ARBA00009481"/>
    </source>
</evidence>
<dbReference type="Pfam" id="PF13439">
    <property type="entry name" value="Glyco_transf_4"/>
    <property type="match status" value="1"/>
</dbReference>
<evidence type="ECO:0000313" key="6">
    <source>
        <dbReference type="EMBL" id="PIL41282.1"/>
    </source>
</evidence>
<keyword evidence="7" id="KW-1185">Reference proteome</keyword>
<dbReference type="EMBL" id="PDOB01000003">
    <property type="protein sequence ID" value="PIL41282.1"/>
    <property type="molecule type" value="Genomic_DNA"/>
</dbReference>
<gene>
    <name evidence="6" type="ORF">CR103_03660</name>
</gene>
<evidence type="ECO:0000259" key="5">
    <source>
        <dbReference type="Pfam" id="PF13439"/>
    </source>
</evidence>
<dbReference type="Pfam" id="PF00534">
    <property type="entry name" value="Glycos_transf_1"/>
    <property type="match status" value="1"/>
</dbReference>
<comment type="caution">
    <text evidence="6">The sequence shown here is derived from an EMBL/GenBank/DDBJ whole genome shotgun (WGS) entry which is preliminary data.</text>
</comment>
<dbReference type="PANTHER" id="PTHR12526:SF640">
    <property type="entry name" value="COLANIC ACID BIOSYNTHESIS GLYCOSYLTRANSFERASE WCAL-RELATED"/>
    <property type="match status" value="1"/>
</dbReference>
<feature type="domain" description="Glycosyl transferase family 1" evidence="4">
    <location>
        <begin position="168"/>
        <end position="325"/>
    </location>
</feature>
<evidence type="ECO:0000259" key="4">
    <source>
        <dbReference type="Pfam" id="PF00534"/>
    </source>
</evidence>
<sequence length="352" mass="36960">MIGTAPGGQGGVASVIEVLRQGGLFERESVRYLSSHREGSRGAKAGAAFNALWRTSLACLRERPAVVHAHAASRASFVRKSLLLLIARSSGCRTIFHLHGAEFDRFAGAESGAAQRWWIRHTLERSSVVIALSDSWAAFLRGFAPAARIVVVPNSVPLPPAIELDRTKEQPGRILFLGRVDAGKGVFELLEAVAALALSFPQVHLVIGGAGQLDQVRRRAVDLGIGERVSLPGWVQGADKQRELALSQVFCLPSHAEGLPMALLEAMAAAKAVVASTVGGIPEAVADGANGRLVAPGDAEALAGAIKALLGDAALRARLGDAARATVQERFSTEAALGQLSTLYRELAEGGQ</sequence>
<dbReference type="AlphaFoldDB" id="A0A2G8T5J6"/>
<dbReference type="Gene3D" id="3.40.50.2000">
    <property type="entry name" value="Glycogen Phosphorylase B"/>
    <property type="match status" value="2"/>
</dbReference>
<reference evidence="6 7" key="1">
    <citation type="submission" date="2017-10" db="EMBL/GenBank/DDBJ databases">
        <title>Massilia psychrophilum sp. nov., a novel purple-pigmented bacterium isolated from Tianshan glacier, Xinjiang Municipality, China.</title>
        <authorList>
            <person name="Wang H."/>
        </authorList>
    </citation>
    <scope>NUCLEOTIDE SEQUENCE [LARGE SCALE GENOMIC DNA]</scope>
    <source>
        <strain evidence="6 7">JCM 30813</strain>
    </source>
</reference>
<dbReference type="InterPro" id="IPR001296">
    <property type="entry name" value="Glyco_trans_1"/>
</dbReference>
<protein>
    <recommendedName>
        <fullName evidence="8">Glycosyl transferase</fullName>
    </recommendedName>
</protein>
<keyword evidence="2" id="KW-0328">Glycosyltransferase</keyword>
<comment type="similarity">
    <text evidence="1">Belongs to the glycosyltransferase group 1 family. Glycosyltransferase 4 subfamily.</text>
</comment>
<dbReference type="OrthoDB" id="7560678at2"/>
<dbReference type="Proteomes" id="UP000228593">
    <property type="component" value="Unassembled WGS sequence"/>
</dbReference>
<dbReference type="PANTHER" id="PTHR12526">
    <property type="entry name" value="GLYCOSYLTRANSFERASE"/>
    <property type="match status" value="1"/>
</dbReference>
<proteinExistence type="inferred from homology"/>
<evidence type="ECO:0000256" key="2">
    <source>
        <dbReference type="ARBA" id="ARBA00022676"/>
    </source>
</evidence>
<evidence type="ECO:0008006" key="8">
    <source>
        <dbReference type="Google" id="ProtNLM"/>
    </source>
</evidence>
<organism evidence="6 7">
    <name type="scientific">Massilia psychrophila</name>
    <dbReference type="NCBI Taxonomy" id="1603353"/>
    <lineage>
        <taxon>Bacteria</taxon>
        <taxon>Pseudomonadati</taxon>
        <taxon>Pseudomonadota</taxon>
        <taxon>Betaproteobacteria</taxon>
        <taxon>Burkholderiales</taxon>
        <taxon>Oxalobacteraceae</taxon>
        <taxon>Telluria group</taxon>
        <taxon>Massilia</taxon>
    </lineage>
</organism>
<evidence type="ECO:0000313" key="7">
    <source>
        <dbReference type="Proteomes" id="UP000228593"/>
    </source>
</evidence>
<dbReference type="CDD" id="cd03801">
    <property type="entry name" value="GT4_PimA-like"/>
    <property type="match status" value="1"/>
</dbReference>
<accession>A0A2G8T5J6</accession>
<keyword evidence="3" id="KW-0808">Transferase</keyword>
<evidence type="ECO:0000256" key="3">
    <source>
        <dbReference type="ARBA" id="ARBA00022679"/>
    </source>
</evidence>
<name>A0A2G8T5J6_9BURK</name>
<dbReference type="InterPro" id="IPR028098">
    <property type="entry name" value="Glyco_trans_4-like_N"/>
</dbReference>
<dbReference type="GO" id="GO:0016757">
    <property type="term" value="F:glycosyltransferase activity"/>
    <property type="evidence" value="ECO:0007669"/>
    <property type="project" value="UniProtKB-KW"/>
</dbReference>